<dbReference type="EMBL" id="DUZY01000003">
    <property type="protein sequence ID" value="DAD30711.1"/>
    <property type="molecule type" value="Genomic_DNA"/>
</dbReference>
<keyword evidence="1" id="KW-1133">Transmembrane helix</keyword>
<sequence length="93" mass="10345">MYISVNRRRESTTVLKRKPSCGCSLVLSIFCQQKQQQQLFQSSSAALKQVNNLLKSTTSISTPAISELGKTNLVGVGVVCFFLCWLWPVGFPF</sequence>
<reference evidence="2 3" key="1">
    <citation type="journal article" date="2020" name="Mol. Biol. Evol.">
        <title>Distinct Expression and Methylation Patterns for Genes with Different Fates following a Single Whole-Genome Duplication in Flowering Plants.</title>
        <authorList>
            <person name="Shi T."/>
            <person name="Rahmani R.S."/>
            <person name="Gugger P.F."/>
            <person name="Wang M."/>
            <person name="Li H."/>
            <person name="Zhang Y."/>
            <person name="Li Z."/>
            <person name="Wang Q."/>
            <person name="Van de Peer Y."/>
            <person name="Marchal K."/>
            <person name="Chen J."/>
        </authorList>
    </citation>
    <scope>NUCLEOTIDE SEQUENCE [LARGE SCALE GENOMIC DNA]</scope>
    <source>
        <tissue evidence="2">Leaf</tissue>
    </source>
</reference>
<proteinExistence type="predicted"/>
<feature type="transmembrane region" description="Helical" evidence="1">
    <location>
        <begin position="73"/>
        <end position="91"/>
    </location>
</feature>
<keyword evidence="1" id="KW-0472">Membrane</keyword>
<evidence type="ECO:0000313" key="3">
    <source>
        <dbReference type="Proteomes" id="UP000607653"/>
    </source>
</evidence>
<gene>
    <name evidence="2" type="ORF">HUJ06_009562</name>
</gene>
<organism evidence="2 3">
    <name type="scientific">Nelumbo nucifera</name>
    <name type="common">Sacred lotus</name>
    <dbReference type="NCBI Taxonomy" id="4432"/>
    <lineage>
        <taxon>Eukaryota</taxon>
        <taxon>Viridiplantae</taxon>
        <taxon>Streptophyta</taxon>
        <taxon>Embryophyta</taxon>
        <taxon>Tracheophyta</taxon>
        <taxon>Spermatophyta</taxon>
        <taxon>Magnoliopsida</taxon>
        <taxon>Proteales</taxon>
        <taxon>Nelumbonaceae</taxon>
        <taxon>Nelumbo</taxon>
    </lineage>
</organism>
<protein>
    <submittedName>
        <fullName evidence="2">Uncharacterized protein</fullName>
    </submittedName>
</protein>
<keyword evidence="3" id="KW-1185">Reference proteome</keyword>
<keyword evidence="1" id="KW-0812">Transmembrane</keyword>
<accession>A0A822YGW6</accession>
<comment type="caution">
    <text evidence="2">The sequence shown here is derived from an EMBL/GenBank/DDBJ whole genome shotgun (WGS) entry which is preliminary data.</text>
</comment>
<evidence type="ECO:0000256" key="1">
    <source>
        <dbReference type="SAM" id="Phobius"/>
    </source>
</evidence>
<name>A0A822YGW6_NELNU</name>
<evidence type="ECO:0000313" key="2">
    <source>
        <dbReference type="EMBL" id="DAD30711.1"/>
    </source>
</evidence>
<dbReference type="AlphaFoldDB" id="A0A822YGW6"/>
<dbReference type="Proteomes" id="UP000607653">
    <property type="component" value="Unassembled WGS sequence"/>
</dbReference>